<name>A0A5B2V2E5_9PSED</name>
<evidence type="ECO:0000313" key="8">
    <source>
        <dbReference type="EMBL" id="KAA2233663.1"/>
    </source>
</evidence>
<keyword evidence="2 6" id="KW-0732">Signal</keyword>
<dbReference type="RefSeq" id="WP_090291142.1">
    <property type="nucleotide sequence ID" value="NZ_BMNU01000001.1"/>
</dbReference>
<dbReference type="AlphaFoldDB" id="A0A5B2V2E5"/>
<dbReference type="InterPro" id="IPR049870">
    <property type="entry name" value="BvgS-like_periplasmic1"/>
</dbReference>
<evidence type="ECO:0000256" key="2">
    <source>
        <dbReference type="ARBA" id="ARBA00022729"/>
    </source>
</evidence>
<evidence type="ECO:0000313" key="10">
    <source>
        <dbReference type="Proteomes" id="UP000199620"/>
    </source>
</evidence>
<dbReference type="Proteomes" id="UP000325296">
    <property type="component" value="Unassembled WGS sequence"/>
</dbReference>
<dbReference type="NCBIfam" id="TIGR00229">
    <property type="entry name" value="sensory_box"/>
    <property type="match status" value="1"/>
</dbReference>
<keyword evidence="5" id="KW-1133">Transmembrane helix</keyword>
<evidence type="ECO:0000256" key="6">
    <source>
        <dbReference type="SAM" id="SignalP"/>
    </source>
</evidence>
<dbReference type="GO" id="GO:0005886">
    <property type="term" value="C:plasma membrane"/>
    <property type="evidence" value="ECO:0007669"/>
    <property type="project" value="UniProtKB-SubCell"/>
</dbReference>
<dbReference type="Pfam" id="PF08448">
    <property type="entry name" value="PAS_4"/>
    <property type="match status" value="1"/>
</dbReference>
<comment type="similarity">
    <text evidence="1">Belongs to the bacterial solute-binding protein 3 family.</text>
</comment>
<dbReference type="CDD" id="cd00130">
    <property type="entry name" value="PAS"/>
    <property type="match status" value="1"/>
</dbReference>
<reference evidence="8 11" key="2">
    <citation type="submission" date="2019-09" db="EMBL/GenBank/DDBJ databases">
        <title>Draft genome sequence of Pseudomonas brenneri CCUG 51514(T).</title>
        <authorList>
            <person name="Tunovic T."/>
            <person name="Pineiro-Iglesias B."/>
            <person name="Unosson C."/>
            <person name="Inganas E."/>
            <person name="Ohlen M."/>
            <person name="Cardew S."/>
            <person name="Jensie-Markopoulos S."/>
            <person name="Salva-Serra F."/>
            <person name="Jaen-Luchoro D."/>
            <person name="Svensson-Stadler L."/>
            <person name="Chun J."/>
            <person name="Moore E."/>
        </authorList>
    </citation>
    <scope>NUCLEOTIDE SEQUENCE [LARGE SCALE GENOMIC DNA]</scope>
    <source>
        <strain evidence="8 11">CCUG 51514</strain>
    </source>
</reference>
<keyword evidence="10" id="KW-1185">Reference proteome</keyword>
<evidence type="ECO:0000256" key="5">
    <source>
        <dbReference type="SAM" id="Phobius"/>
    </source>
</evidence>
<dbReference type="InterPro" id="IPR001638">
    <property type="entry name" value="Solute-binding_3/MltF_N"/>
</dbReference>
<dbReference type="Proteomes" id="UP000199620">
    <property type="component" value="Chromosome I"/>
</dbReference>
<dbReference type="EMBL" id="LT629800">
    <property type="protein sequence ID" value="SDU93426.1"/>
    <property type="molecule type" value="Genomic_DNA"/>
</dbReference>
<dbReference type="Gene3D" id="3.40.190.10">
    <property type="entry name" value="Periplasmic binding protein-like II"/>
    <property type="match status" value="4"/>
</dbReference>
<dbReference type="PROSITE" id="PS50112">
    <property type="entry name" value="PAS"/>
    <property type="match status" value="1"/>
</dbReference>
<dbReference type="InterPro" id="IPR035965">
    <property type="entry name" value="PAS-like_dom_sf"/>
</dbReference>
<feature type="signal peptide" evidence="6">
    <location>
        <begin position="1"/>
        <end position="25"/>
    </location>
</feature>
<dbReference type="SUPFAM" id="SSF55785">
    <property type="entry name" value="PYP-like sensor domain (PAS domain)"/>
    <property type="match status" value="1"/>
</dbReference>
<keyword evidence="5" id="KW-0812">Transmembrane</keyword>
<proteinExistence type="inferred from homology"/>
<dbReference type="CDD" id="cd13707">
    <property type="entry name" value="PBP2_BvgS_D2"/>
    <property type="match status" value="1"/>
</dbReference>
<evidence type="ECO:0000259" key="7">
    <source>
        <dbReference type="PROSITE" id="PS50112"/>
    </source>
</evidence>
<evidence type="ECO:0000313" key="9">
    <source>
        <dbReference type="EMBL" id="SDU93426.1"/>
    </source>
</evidence>
<accession>A0A5B2V2E5</accession>
<organism evidence="8 11">
    <name type="scientific">Pseudomonas brenneri</name>
    <dbReference type="NCBI Taxonomy" id="129817"/>
    <lineage>
        <taxon>Bacteria</taxon>
        <taxon>Pseudomonadati</taxon>
        <taxon>Pseudomonadota</taxon>
        <taxon>Gammaproteobacteria</taxon>
        <taxon>Pseudomonadales</taxon>
        <taxon>Pseudomonadaceae</taxon>
        <taxon>Pseudomonas</taxon>
    </lineage>
</organism>
<dbReference type="SMART" id="SM00091">
    <property type="entry name" value="PAS"/>
    <property type="match status" value="1"/>
</dbReference>
<dbReference type="OrthoDB" id="9797243at2"/>
<evidence type="ECO:0000256" key="3">
    <source>
        <dbReference type="ARBA" id="ARBA00022741"/>
    </source>
</evidence>
<dbReference type="PANTHER" id="PTHR35936">
    <property type="entry name" value="MEMBRANE-BOUND LYTIC MUREIN TRANSGLYCOSYLASE F"/>
    <property type="match status" value="1"/>
</dbReference>
<dbReference type="InterPro" id="IPR049871">
    <property type="entry name" value="BvgS-like_periplasmic2"/>
</dbReference>
<dbReference type="Pfam" id="PF00497">
    <property type="entry name" value="SBP_bac_3"/>
    <property type="match status" value="2"/>
</dbReference>
<dbReference type="SMART" id="SM00062">
    <property type="entry name" value="PBPb"/>
    <property type="match status" value="2"/>
</dbReference>
<keyword evidence="5" id="KW-0472">Membrane</keyword>
<dbReference type="SUPFAM" id="SSF53850">
    <property type="entry name" value="Periplasmic binding protein-like II"/>
    <property type="match status" value="2"/>
</dbReference>
<evidence type="ECO:0000256" key="1">
    <source>
        <dbReference type="ARBA" id="ARBA00010333"/>
    </source>
</evidence>
<evidence type="ECO:0000313" key="11">
    <source>
        <dbReference type="Proteomes" id="UP000325296"/>
    </source>
</evidence>
<keyword evidence="4" id="KW-0808">Transferase</keyword>
<evidence type="ECO:0000256" key="4">
    <source>
        <dbReference type="ARBA" id="ARBA00022777"/>
    </source>
</evidence>
<dbReference type="CDD" id="cd13705">
    <property type="entry name" value="PBP2_BvgS_D1"/>
    <property type="match status" value="1"/>
</dbReference>
<feature type="transmembrane region" description="Helical" evidence="5">
    <location>
        <begin position="545"/>
        <end position="568"/>
    </location>
</feature>
<protein>
    <submittedName>
        <fullName evidence="9">PAS domain S-box-containing protein</fullName>
    </submittedName>
    <submittedName>
        <fullName evidence="8">Transporter substrate-binding domain-containing protein</fullName>
    </submittedName>
</protein>
<keyword evidence="4" id="KW-0418">Kinase</keyword>
<dbReference type="GO" id="GO:0005524">
    <property type="term" value="F:ATP binding"/>
    <property type="evidence" value="ECO:0007669"/>
    <property type="project" value="UniProtKB-KW"/>
</dbReference>
<reference evidence="9 10" key="1">
    <citation type="submission" date="2016-10" db="EMBL/GenBank/DDBJ databases">
        <authorList>
            <person name="Varghese N."/>
            <person name="Submissions S."/>
        </authorList>
    </citation>
    <scope>NUCLEOTIDE SEQUENCE [LARGE SCALE GENOMIC DNA]</scope>
    <source>
        <strain evidence="9 10">BS2771</strain>
    </source>
</reference>
<gene>
    <name evidence="8" type="ORF">F1720_01130</name>
    <name evidence="9" type="ORF">SAMN04490181_1779</name>
</gene>
<feature type="domain" description="PAS" evidence="7">
    <location>
        <begin position="580"/>
        <end position="652"/>
    </location>
</feature>
<dbReference type="InterPro" id="IPR000014">
    <property type="entry name" value="PAS"/>
</dbReference>
<sequence length="743" mass="82066">MSTLARIGALVGWLLIPCLSASVQAADNTQSLYLLGRSEVQGYQVDLSADDWVWLRNQRQLVLGITPRGTAPFELNTDGGDYEGLIADYAKLLGELLKIRIDVRLFASREDAITALSQGRADLLAIGRDTEEGDTSLSLSRAYADDGQVLVSRENADGLSSSDLAGKRIAAAEFYWTPQELESMYPKASIQMYPSVQTAVGAVAFNRADVYLGEAITASYLINKNYPNDLQLAQLSISHGGHFAFVLPSQDKRLLRMVNSALEAIPLAERLVILRRWSAGAEGLPGQYFLSHSLTPNERRWLAKHPRLKVAVSENFMPVSFLDGRNVFRGISADVLAKVAQRTGLKFEPVYADTVNSLADLVKKGRADFLATFTKSNEREKYLMFSRPYLIEPVVLVSRAADESVASLADLSGKRVAVTHGTAQAEFIRSQFPYVQQVEAQSVPNALALLSAGTADAAVGAMMNVRYQIAQHYQGQLQVAATVDNFWAQTAFATRRDSPELLSILNKALLSISPEEMDELASRWRGDIVIGDSFWVRHRDTLSQVAIAGLLILLITLVWVGYLGQLVFKRKQAEKALNEQVEFLRVLIDGTPHPIYVRDRAGRLLICNAGYLEACNISRDEVLGKRLSDVQLLGPEKAADIESIYQHVMERGQAWTSDRTMTFANGQSLTVYHWVFPYQGSDGQIAGIISGWIDVSERQYLLNQLQVAKDEAEVANRAKTTFLAIMSHGNSRRRCQRTAQSGG</sequence>
<dbReference type="Gene3D" id="3.30.450.20">
    <property type="entry name" value="PAS domain"/>
    <property type="match status" value="1"/>
</dbReference>
<feature type="chain" id="PRO_5023012397" evidence="6">
    <location>
        <begin position="26"/>
        <end position="743"/>
    </location>
</feature>
<dbReference type="GO" id="GO:0016301">
    <property type="term" value="F:kinase activity"/>
    <property type="evidence" value="ECO:0007669"/>
    <property type="project" value="UniProtKB-KW"/>
</dbReference>
<keyword evidence="3" id="KW-0547">Nucleotide-binding</keyword>
<dbReference type="InterPro" id="IPR013656">
    <property type="entry name" value="PAS_4"/>
</dbReference>
<dbReference type="EMBL" id="VUOL01000001">
    <property type="protein sequence ID" value="KAA2233663.1"/>
    <property type="molecule type" value="Genomic_DNA"/>
</dbReference>